<feature type="region of interest" description="Disordered" evidence="5">
    <location>
        <begin position="95"/>
        <end position="146"/>
    </location>
</feature>
<reference evidence="7 8" key="1">
    <citation type="submission" date="2014-02" db="EMBL/GenBank/DDBJ databases">
        <title>The genome sequence of Colletotrichum nymphaeae SA-01.</title>
        <authorList>
            <person name="Baroncelli R."/>
            <person name="Thon M.R."/>
        </authorList>
    </citation>
    <scope>NUCLEOTIDE SEQUENCE [LARGE SCALE GENOMIC DNA]</scope>
    <source>
        <strain evidence="7 8">SA-01</strain>
    </source>
</reference>
<dbReference type="AlphaFoldDB" id="A0A135TN10"/>
<keyword evidence="4 6" id="KW-0472">Membrane</keyword>
<evidence type="ECO:0000256" key="1">
    <source>
        <dbReference type="ARBA" id="ARBA00004167"/>
    </source>
</evidence>
<keyword evidence="3 6" id="KW-1133">Transmembrane helix</keyword>
<feature type="compositionally biased region" description="Basic and acidic residues" evidence="5">
    <location>
        <begin position="212"/>
        <end position="231"/>
    </location>
</feature>
<name>A0A135TN10_9PEZI</name>
<dbReference type="OrthoDB" id="5215637at2759"/>
<evidence type="ECO:0000256" key="3">
    <source>
        <dbReference type="ARBA" id="ARBA00022989"/>
    </source>
</evidence>
<evidence type="ECO:0000256" key="5">
    <source>
        <dbReference type="SAM" id="MobiDB-lite"/>
    </source>
</evidence>
<feature type="transmembrane region" description="Helical" evidence="6">
    <location>
        <begin position="12"/>
        <end position="31"/>
    </location>
</feature>
<comment type="subcellular location">
    <subcellularLocation>
        <location evidence="1">Membrane</location>
        <topology evidence="1">Single-pass membrane protein</topology>
    </subcellularLocation>
</comment>
<proteinExistence type="predicted"/>
<dbReference type="GO" id="GO:0071944">
    <property type="term" value="C:cell periphery"/>
    <property type="evidence" value="ECO:0007669"/>
    <property type="project" value="UniProtKB-ARBA"/>
</dbReference>
<dbReference type="GO" id="GO:0016020">
    <property type="term" value="C:membrane"/>
    <property type="evidence" value="ECO:0007669"/>
    <property type="project" value="UniProtKB-SubCell"/>
</dbReference>
<feature type="region of interest" description="Disordered" evidence="5">
    <location>
        <begin position="179"/>
        <end position="255"/>
    </location>
</feature>
<organism evidence="7 8">
    <name type="scientific">Colletotrichum nymphaeae SA-01</name>
    <dbReference type="NCBI Taxonomy" id="1460502"/>
    <lineage>
        <taxon>Eukaryota</taxon>
        <taxon>Fungi</taxon>
        <taxon>Dikarya</taxon>
        <taxon>Ascomycota</taxon>
        <taxon>Pezizomycotina</taxon>
        <taxon>Sordariomycetes</taxon>
        <taxon>Hypocreomycetidae</taxon>
        <taxon>Glomerellales</taxon>
        <taxon>Glomerellaceae</taxon>
        <taxon>Colletotrichum</taxon>
        <taxon>Colletotrichum acutatum species complex</taxon>
    </lineage>
</organism>
<evidence type="ECO:0000313" key="7">
    <source>
        <dbReference type="EMBL" id="KXH49583.1"/>
    </source>
</evidence>
<comment type="caution">
    <text evidence="7">The sequence shown here is derived from an EMBL/GenBank/DDBJ whole genome shotgun (WGS) entry which is preliminary data.</text>
</comment>
<accession>A0A135TN10</accession>
<evidence type="ECO:0000313" key="8">
    <source>
        <dbReference type="Proteomes" id="UP000070054"/>
    </source>
</evidence>
<feature type="transmembrane region" description="Helical" evidence="6">
    <location>
        <begin position="153"/>
        <end position="174"/>
    </location>
</feature>
<sequence>MAAPKSRSCETVICAFGELTVLLWAPLQPLLHFTDNRNFSPEESNVNTGLTDGVFPRVEICDESTGKYCCRDGENGCCDSPLRVYYLDTNGTLLESAPTPTTSSSTAAATTTSSSSPETTPSSPATTTSGTLASSTSTADPAPSDSESLALKVGLGVGIPLAAVIAALGTWILLRRKKHDKKTDVPEPVTNIPSSYYEPQERNATKAPAYQYRREPSYRDPSPDTRYEMHEMGSGWDDSPRELMGSEVRETRQQR</sequence>
<evidence type="ECO:0000256" key="6">
    <source>
        <dbReference type="SAM" id="Phobius"/>
    </source>
</evidence>
<evidence type="ECO:0000256" key="2">
    <source>
        <dbReference type="ARBA" id="ARBA00022692"/>
    </source>
</evidence>
<dbReference type="Proteomes" id="UP000070054">
    <property type="component" value="Unassembled WGS sequence"/>
</dbReference>
<protein>
    <recommendedName>
        <fullName evidence="9">Mid2 domain-containing protein</fullName>
    </recommendedName>
</protein>
<dbReference type="EMBL" id="JEMN01001069">
    <property type="protein sequence ID" value="KXH49583.1"/>
    <property type="molecule type" value="Genomic_DNA"/>
</dbReference>
<dbReference type="InterPro" id="IPR051694">
    <property type="entry name" value="Immunoregulatory_rcpt-like"/>
</dbReference>
<gene>
    <name evidence="7" type="ORF">CNYM01_05897</name>
</gene>
<evidence type="ECO:0008006" key="9">
    <source>
        <dbReference type="Google" id="ProtNLM"/>
    </source>
</evidence>
<keyword evidence="8" id="KW-1185">Reference proteome</keyword>
<keyword evidence="2 6" id="KW-0812">Transmembrane</keyword>
<dbReference type="PANTHER" id="PTHR15549">
    <property type="entry name" value="PAIRED IMMUNOGLOBULIN-LIKE TYPE 2 RECEPTOR"/>
    <property type="match status" value="1"/>
</dbReference>
<evidence type="ECO:0000256" key="4">
    <source>
        <dbReference type="ARBA" id="ARBA00023136"/>
    </source>
</evidence>